<evidence type="ECO:0000313" key="3">
    <source>
        <dbReference type="Proteomes" id="UP000649829"/>
    </source>
</evidence>
<organism evidence="2 3">
    <name type="scientific">Pseudooceanicola nanhaiensis</name>
    <dbReference type="NCBI Taxonomy" id="375761"/>
    <lineage>
        <taxon>Bacteria</taxon>
        <taxon>Pseudomonadati</taxon>
        <taxon>Pseudomonadota</taxon>
        <taxon>Alphaproteobacteria</taxon>
        <taxon>Rhodobacterales</taxon>
        <taxon>Paracoccaceae</taxon>
        <taxon>Pseudooceanicola</taxon>
    </lineage>
</organism>
<dbReference type="RefSeq" id="WP_028286085.1">
    <property type="nucleotide sequence ID" value="NZ_BMLF01000001.1"/>
</dbReference>
<evidence type="ECO:0000313" key="2">
    <source>
        <dbReference type="EMBL" id="GGL91654.1"/>
    </source>
</evidence>
<proteinExistence type="predicted"/>
<evidence type="ECO:0000256" key="1">
    <source>
        <dbReference type="SAM" id="MobiDB-lite"/>
    </source>
</evidence>
<name>A0A917SNU4_9RHOB</name>
<dbReference type="EMBL" id="BMLF01000001">
    <property type="protein sequence ID" value="GGL91654.1"/>
    <property type="molecule type" value="Genomic_DNA"/>
</dbReference>
<dbReference type="AlphaFoldDB" id="A0A917SNU4"/>
<keyword evidence="3" id="KW-1185">Reference proteome</keyword>
<comment type="caution">
    <text evidence="2">The sequence shown here is derived from an EMBL/GenBank/DDBJ whole genome shotgun (WGS) entry which is preliminary data.</text>
</comment>
<gene>
    <name evidence="2" type="ORF">GCM10011534_12260</name>
</gene>
<evidence type="ECO:0008006" key="4">
    <source>
        <dbReference type="Google" id="ProtNLM"/>
    </source>
</evidence>
<dbReference type="Proteomes" id="UP000649829">
    <property type="component" value="Unassembled WGS sequence"/>
</dbReference>
<feature type="region of interest" description="Disordered" evidence="1">
    <location>
        <begin position="80"/>
        <end position="104"/>
    </location>
</feature>
<protein>
    <recommendedName>
        <fullName evidence="4">HK97 gp10 family phage protein</fullName>
    </recommendedName>
</protein>
<reference evidence="2" key="1">
    <citation type="journal article" date="2014" name="Int. J. Syst. Evol. Microbiol.">
        <title>Complete genome sequence of Corynebacterium casei LMG S-19264T (=DSM 44701T), isolated from a smear-ripened cheese.</title>
        <authorList>
            <consortium name="US DOE Joint Genome Institute (JGI-PGF)"/>
            <person name="Walter F."/>
            <person name="Albersmeier A."/>
            <person name="Kalinowski J."/>
            <person name="Ruckert C."/>
        </authorList>
    </citation>
    <scope>NUCLEOTIDE SEQUENCE</scope>
    <source>
        <strain evidence="2">CGMCC 1.6293</strain>
    </source>
</reference>
<sequence>MGVKTSGFGPLRAKLRNLGPKADQTFEAVNRESGEEIVALAKVLVPEGETGRARSSIRGQSWEGTSYLVDFGPMARILEGDTEQRTTKDGKNRGMRKGTPFANPAIRGTYKKRMARYRKAVKGLLSDG</sequence>
<reference evidence="2" key="2">
    <citation type="submission" date="2020-09" db="EMBL/GenBank/DDBJ databases">
        <authorList>
            <person name="Sun Q."/>
            <person name="Zhou Y."/>
        </authorList>
    </citation>
    <scope>NUCLEOTIDE SEQUENCE</scope>
    <source>
        <strain evidence="2">CGMCC 1.6293</strain>
    </source>
</reference>
<feature type="compositionally biased region" description="Basic and acidic residues" evidence="1">
    <location>
        <begin position="80"/>
        <end position="92"/>
    </location>
</feature>
<accession>A0A917SNU4</accession>